<evidence type="ECO:0000256" key="2">
    <source>
        <dbReference type="SAM" id="MobiDB-lite"/>
    </source>
</evidence>
<protein>
    <submittedName>
        <fullName evidence="3">DUF899 domain-containing protein</fullName>
    </submittedName>
</protein>
<dbReference type="Pfam" id="PF05988">
    <property type="entry name" value="DUF899"/>
    <property type="match status" value="1"/>
</dbReference>
<organism evidence="3 4">
    <name type="scientific">Haladaptatus pallidirubidus</name>
    <dbReference type="NCBI Taxonomy" id="1008152"/>
    <lineage>
        <taxon>Archaea</taxon>
        <taxon>Methanobacteriati</taxon>
        <taxon>Methanobacteriota</taxon>
        <taxon>Stenosarchaea group</taxon>
        <taxon>Halobacteria</taxon>
        <taxon>Halobacteriales</taxon>
        <taxon>Haladaptataceae</taxon>
        <taxon>Haladaptatus</taxon>
    </lineage>
</organism>
<dbReference type="EMBL" id="BAABKX010000030">
    <property type="protein sequence ID" value="GAA5063997.1"/>
    <property type="molecule type" value="Genomic_DNA"/>
</dbReference>
<keyword evidence="1" id="KW-0175">Coiled coil</keyword>
<dbReference type="RefSeq" id="WP_227778729.1">
    <property type="nucleotide sequence ID" value="NZ_BAABKX010000030.1"/>
</dbReference>
<dbReference type="AlphaFoldDB" id="A0AAV3UQV4"/>
<name>A0AAV3UQV4_9EURY</name>
<evidence type="ECO:0000313" key="3">
    <source>
        <dbReference type="EMBL" id="GAA5063997.1"/>
    </source>
</evidence>
<keyword evidence="4" id="KW-1185">Reference proteome</keyword>
<dbReference type="InterPro" id="IPR010296">
    <property type="entry name" value="DUF899_thioredox"/>
</dbReference>
<dbReference type="SUPFAM" id="SSF52833">
    <property type="entry name" value="Thioredoxin-like"/>
    <property type="match status" value="1"/>
</dbReference>
<feature type="compositionally biased region" description="Basic and acidic residues" evidence="2">
    <location>
        <begin position="257"/>
        <end position="267"/>
    </location>
</feature>
<feature type="region of interest" description="Disordered" evidence="2">
    <location>
        <begin position="237"/>
        <end position="267"/>
    </location>
</feature>
<gene>
    <name evidence="3" type="ORF">GCM10025751_53010</name>
</gene>
<comment type="caution">
    <text evidence="3">The sequence shown here is derived from an EMBL/GenBank/DDBJ whole genome shotgun (WGS) entry which is preliminary data.</text>
</comment>
<dbReference type="Proteomes" id="UP001501729">
    <property type="component" value="Unassembled WGS sequence"/>
</dbReference>
<evidence type="ECO:0000256" key="1">
    <source>
        <dbReference type="SAM" id="Coils"/>
    </source>
</evidence>
<feature type="coiled-coil region" evidence="1">
    <location>
        <begin position="14"/>
        <end position="44"/>
    </location>
</feature>
<dbReference type="InterPro" id="IPR036249">
    <property type="entry name" value="Thioredoxin-like_sf"/>
</dbReference>
<sequence>MTDSELELPAVVSRDEWRSARKELLEKEKELTRKRDELNAERRRLPMVEIETDYTFEGPDGEASLLDLFEGRRQLIVDHFMWRWDSGQPLDEGCPSCSARVDHIARGHLTQLHARDTSFACVSRAPLAKIESFKERMGWTFPWYSSYGSDFNYDFHVTLDESVAPIEYNYRTKAEFEQAGVPIGDMEQPFDWHGMSVFVRDGDRVFHTYSTYARGTEQVGGSHYYLDLTALGRQEKWEEPKGRATGLGMEASSDSLRYPDEYDHEEV</sequence>
<accession>A0AAV3UQV4</accession>
<reference evidence="3 4" key="1">
    <citation type="journal article" date="2019" name="Int. J. Syst. Evol. Microbiol.">
        <title>The Global Catalogue of Microorganisms (GCM) 10K type strain sequencing project: providing services to taxonomists for standard genome sequencing and annotation.</title>
        <authorList>
            <consortium name="The Broad Institute Genomics Platform"/>
            <consortium name="The Broad Institute Genome Sequencing Center for Infectious Disease"/>
            <person name="Wu L."/>
            <person name="Ma J."/>
        </authorList>
    </citation>
    <scope>NUCLEOTIDE SEQUENCE [LARGE SCALE GENOMIC DNA]</scope>
    <source>
        <strain evidence="3 4">JCM 17504</strain>
    </source>
</reference>
<evidence type="ECO:0000313" key="4">
    <source>
        <dbReference type="Proteomes" id="UP001501729"/>
    </source>
</evidence>
<proteinExistence type="predicted"/>